<organism evidence="1 2">
    <name type="scientific">Echinococcus multilocularis</name>
    <name type="common">Fox tapeworm</name>
    <dbReference type="NCBI Taxonomy" id="6211"/>
    <lineage>
        <taxon>Eukaryota</taxon>
        <taxon>Metazoa</taxon>
        <taxon>Spiralia</taxon>
        <taxon>Lophotrochozoa</taxon>
        <taxon>Platyhelminthes</taxon>
        <taxon>Cestoda</taxon>
        <taxon>Eucestoda</taxon>
        <taxon>Cyclophyllidea</taxon>
        <taxon>Taeniidae</taxon>
        <taxon>Echinococcus</taxon>
    </lineage>
</organism>
<sequence length="299" mass="33786">MQSSKSISQVLDALLPHLIDADDDFLGGLKVRDILENITGDLHDVNALQYHLSNKYRDDKSVEADPNDGRESIYSDGADSHKAGVDICNYGPATCKVKMENGELIDAFTGDTNMSFIRFCDVTNRDPNNLEKIFTPAKFGDLEGTEVDESVDRSTRPRRMPNESNFNALVEEGGSKERAIFLTKENTDTLQPSPKARGQEVAGHVRTRLRLDAKLMGVRAQQCKVAKKCPSVTFTLAKEVERLTERMKFRRQTYEKSQHSEWLQETEVYEKLVNAVEQYRQLKARDTERSPIEGDSACF</sequence>
<protein>
    <submittedName>
        <fullName evidence="1">Dynein heavy chain 5, axonemal</fullName>
    </submittedName>
</protein>
<evidence type="ECO:0000313" key="1">
    <source>
        <dbReference type="EMBL" id="CUT99127.1"/>
    </source>
</evidence>
<dbReference type="EMBL" id="LN902845">
    <property type="protein sequence ID" value="CUT99127.1"/>
    <property type="molecule type" value="Genomic_DNA"/>
</dbReference>
<dbReference type="OMA" id="RMPNESN"/>
<accession>A0A0S4MNB9</accession>
<keyword evidence="2" id="KW-1185">Reference proteome</keyword>
<reference evidence="1" key="1">
    <citation type="journal article" date="2013" name="Nature">
        <title>The genomes of four tapeworm species reveal adaptations to parasitism.</title>
        <authorList>
            <person name="Tsai I.J."/>
            <person name="Zarowiecki M."/>
            <person name="Holroyd N."/>
            <person name="Garciarrubio A."/>
            <person name="Sanchez-Flores A."/>
            <person name="Brooks K.L."/>
            <person name="Tracey A."/>
            <person name="Bobes R.J."/>
            <person name="Fragoso G."/>
            <person name="Sciutto E."/>
            <person name="Aslett M."/>
            <person name="Beasley H."/>
            <person name="Bennett H.M."/>
            <person name="Cai J."/>
            <person name="Camicia F."/>
            <person name="Clark R."/>
            <person name="Cucher M."/>
            <person name="De Silva N."/>
            <person name="Day T.A."/>
            <person name="Deplazes P."/>
            <person name="Estrada K."/>
            <person name="Fernandez C."/>
            <person name="Holland P.W."/>
            <person name="Hou J."/>
            <person name="Hu S."/>
            <person name="Huckvale T."/>
            <person name="Hung S.S."/>
            <person name="Kamenetzky L."/>
            <person name="Keane J.A."/>
            <person name="Kiss F."/>
            <person name="Koziol U."/>
            <person name="Lambert O."/>
            <person name="Liu K."/>
            <person name="Luo X."/>
            <person name="Luo Y."/>
            <person name="Macchiaroli N."/>
            <person name="Nichol S."/>
            <person name="Paps J."/>
            <person name="Parkinson J."/>
            <person name="Pouchkina-Stantcheva N."/>
            <person name="Riddiford N."/>
            <person name="Rosenzvit M."/>
            <person name="Salinas G."/>
            <person name="Wasmuth J.D."/>
            <person name="Zamanian M."/>
            <person name="Zheng Y."/>
            <person name="Cai X."/>
            <person name="Soberon X."/>
            <person name="Olson P.D."/>
            <person name="Laclette J.P."/>
            <person name="Brehm K."/>
            <person name="Berriman M."/>
            <person name="Garciarrubio A."/>
            <person name="Bobes R.J."/>
            <person name="Fragoso G."/>
            <person name="Sanchez-Flores A."/>
            <person name="Estrada K."/>
            <person name="Cevallos M.A."/>
            <person name="Morett E."/>
            <person name="Gonzalez V."/>
            <person name="Portillo T."/>
            <person name="Ochoa-Leyva A."/>
            <person name="Jose M.V."/>
            <person name="Sciutto E."/>
            <person name="Landa A."/>
            <person name="Jimenez L."/>
            <person name="Valdes V."/>
            <person name="Carrero J.C."/>
            <person name="Larralde C."/>
            <person name="Morales-Montor J."/>
            <person name="Limon-Lason J."/>
            <person name="Soberon X."/>
            <person name="Laclette J.P."/>
        </authorList>
    </citation>
    <scope>NUCLEOTIDE SEQUENCE [LARGE SCALE GENOMIC DNA]</scope>
</reference>
<proteinExistence type="predicted"/>
<evidence type="ECO:0000313" key="2">
    <source>
        <dbReference type="Proteomes" id="UP000017246"/>
    </source>
</evidence>
<dbReference type="AlphaFoldDB" id="A0A0S4MNB9"/>
<dbReference type="OrthoDB" id="10298700at2759"/>
<reference evidence="1" key="2">
    <citation type="submission" date="2015-11" db="EMBL/GenBank/DDBJ databases">
        <authorList>
            <person name="Zhang Y."/>
            <person name="Guo Z."/>
        </authorList>
    </citation>
    <scope>NUCLEOTIDE SEQUENCE</scope>
</reference>
<dbReference type="Proteomes" id="UP000017246">
    <property type="component" value="Unassembled WGS sequence"/>
</dbReference>
<name>A0A0S4MNB9_ECHMU</name>